<evidence type="ECO:0000313" key="3">
    <source>
        <dbReference type="Proteomes" id="UP000293089"/>
    </source>
</evidence>
<protein>
    <submittedName>
        <fullName evidence="2">Uncharacterized protein</fullName>
    </submittedName>
</protein>
<reference evidence="2 3" key="1">
    <citation type="submission" date="2019-02" db="EMBL/GenBank/DDBJ databases">
        <title>WGS of Pseudoxanthomonas species novum from clinical isolates.</title>
        <authorList>
            <person name="Bernier A.-M."/>
            <person name="Bernard K."/>
            <person name="Vachon A."/>
        </authorList>
    </citation>
    <scope>NUCLEOTIDE SEQUENCE [LARGE SCALE GENOMIC DNA]</scope>
    <source>
        <strain evidence="3">NML 170316</strain>
    </source>
</reference>
<accession>A0ABY1WCU7</accession>
<evidence type="ECO:0000256" key="1">
    <source>
        <dbReference type="SAM" id="Coils"/>
    </source>
</evidence>
<keyword evidence="1" id="KW-0175">Coiled coil</keyword>
<proteinExistence type="predicted"/>
<evidence type="ECO:0000313" key="2">
    <source>
        <dbReference type="EMBL" id="TAA19173.1"/>
    </source>
</evidence>
<comment type="caution">
    <text evidence="2">The sequence shown here is derived from an EMBL/GenBank/DDBJ whole genome shotgun (WGS) entry which is preliminary data.</text>
</comment>
<keyword evidence="3" id="KW-1185">Reference proteome</keyword>
<dbReference type="RefSeq" id="WP_130528636.1">
    <property type="nucleotide sequence ID" value="NZ_SHMD01000001.1"/>
</dbReference>
<feature type="coiled-coil region" evidence="1">
    <location>
        <begin position="7"/>
        <end position="34"/>
    </location>
</feature>
<dbReference type="Proteomes" id="UP000293089">
    <property type="component" value="Unassembled WGS sequence"/>
</dbReference>
<dbReference type="EMBL" id="SHME01000003">
    <property type="protein sequence ID" value="TAA19173.1"/>
    <property type="molecule type" value="Genomic_DNA"/>
</dbReference>
<sequence>MSESHIVKNSDLAIARLEQRVAEIEKKLDQLLLATAGEKSVERAKGGSLLDFGMPIQASYAITLDADRRVTGVAPARPRTPDEQGTL</sequence>
<name>A0ABY1WCU7_9GAMM</name>
<organism evidence="2 3">
    <name type="scientific">Pseudoxanthomonas winnipegensis</name>
    <dbReference type="NCBI Taxonomy" id="2480810"/>
    <lineage>
        <taxon>Bacteria</taxon>
        <taxon>Pseudomonadati</taxon>
        <taxon>Pseudomonadota</taxon>
        <taxon>Gammaproteobacteria</taxon>
        <taxon>Lysobacterales</taxon>
        <taxon>Lysobacteraceae</taxon>
        <taxon>Pseudoxanthomonas</taxon>
    </lineage>
</organism>
<gene>
    <name evidence="2" type="ORF">EA658_09850</name>
</gene>